<dbReference type="SUPFAM" id="SSF55315">
    <property type="entry name" value="L30e-like"/>
    <property type="match status" value="1"/>
</dbReference>
<feature type="domain" description="Ribosomal protein eL8/eL30/eS12/Gadd45" evidence="1">
    <location>
        <begin position="3"/>
        <end position="90"/>
    </location>
</feature>
<dbReference type="OrthoDB" id="9794863at2"/>
<protein>
    <recommendedName>
        <fullName evidence="1">Ribosomal protein eL8/eL30/eS12/Gadd45 domain-containing protein</fullName>
    </recommendedName>
</protein>
<evidence type="ECO:0000259" key="1">
    <source>
        <dbReference type="Pfam" id="PF01248"/>
    </source>
</evidence>
<keyword evidence="3" id="KW-1185">Reference proteome</keyword>
<reference evidence="2 3" key="1">
    <citation type="submission" date="2016-08" db="EMBL/GenBank/DDBJ databases">
        <title>Novel Firmicutes and Novel Genomes.</title>
        <authorList>
            <person name="Poppleton D.I."/>
            <person name="Gribaldo S."/>
        </authorList>
    </citation>
    <scope>NUCLEOTIDE SEQUENCE [LARGE SCALE GENOMIC DNA]</scope>
    <source>
        <strain evidence="2 3">CTT3</strain>
    </source>
</reference>
<dbReference type="Proteomes" id="UP000284177">
    <property type="component" value="Unassembled WGS sequence"/>
</dbReference>
<evidence type="ECO:0000313" key="3">
    <source>
        <dbReference type="Proteomes" id="UP000284177"/>
    </source>
</evidence>
<dbReference type="Pfam" id="PF01248">
    <property type="entry name" value="Ribosomal_L7Ae"/>
    <property type="match status" value="1"/>
</dbReference>
<dbReference type="EMBL" id="MCIB01000001">
    <property type="protein sequence ID" value="RKD34477.1"/>
    <property type="molecule type" value="Genomic_DNA"/>
</dbReference>
<gene>
    <name evidence="2" type="ORF">BET03_01200</name>
</gene>
<name>A0A419TAK4_9FIRM</name>
<evidence type="ECO:0000313" key="2">
    <source>
        <dbReference type="EMBL" id="RKD34477.1"/>
    </source>
</evidence>
<dbReference type="RefSeq" id="WP_120166415.1">
    <property type="nucleotide sequence ID" value="NZ_MCIB01000001.1"/>
</dbReference>
<dbReference type="InterPro" id="IPR004038">
    <property type="entry name" value="Ribosomal_eL8/eL30/eS12/Gad45"/>
</dbReference>
<accession>A0A419TAK4</accession>
<proteinExistence type="predicted"/>
<dbReference type="InterPro" id="IPR029064">
    <property type="entry name" value="Ribosomal_eL30-like_sf"/>
</dbReference>
<comment type="caution">
    <text evidence="2">The sequence shown here is derived from an EMBL/GenBank/DDBJ whole genome shotgun (WGS) entry which is preliminary data.</text>
</comment>
<organism evidence="2 3">
    <name type="scientific">Thermohalobacter berrensis</name>
    <dbReference type="NCBI Taxonomy" id="99594"/>
    <lineage>
        <taxon>Bacteria</taxon>
        <taxon>Bacillati</taxon>
        <taxon>Bacillota</taxon>
        <taxon>Tissierellia</taxon>
        <taxon>Tissierellales</taxon>
        <taxon>Thermohalobacteraceae</taxon>
        <taxon>Thermohalobacter</taxon>
    </lineage>
</organism>
<sequence>MSKAYTMLGFAQKARKIKYGEIGCTLSVKKKKCKLLIIAKDASKNTKEKFIKLCNKYNVKYIEFGQKDSLGNAIGKGLISVIAICDNNFAATLEDILI</sequence>
<dbReference type="Gene3D" id="3.30.1330.30">
    <property type="match status" value="1"/>
</dbReference>
<dbReference type="AlphaFoldDB" id="A0A419TAK4"/>